<feature type="transmembrane region" description="Helical" evidence="1">
    <location>
        <begin position="6"/>
        <end position="25"/>
    </location>
</feature>
<dbReference type="EMBL" id="DVLP01000032">
    <property type="protein sequence ID" value="HIT74148.1"/>
    <property type="molecule type" value="Genomic_DNA"/>
</dbReference>
<reference evidence="2" key="1">
    <citation type="submission" date="2020-10" db="EMBL/GenBank/DDBJ databases">
        <authorList>
            <person name="Gilroy R."/>
        </authorList>
    </citation>
    <scope>NUCLEOTIDE SEQUENCE</scope>
    <source>
        <strain evidence="2">ChiGjej1B1-24693</strain>
    </source>
</reference>
<evidence type="ECO:0000313" key="3">
    <source>
        <dbReference type="Proteomes" id="UP000886842"/>
    </source>
</evidence>
<name>A0A9D1KMD0_9ACTN</name>
<feature type="non-terminal residue" evidence="2">
    <location>
        <position position="49"/>
    </location>
</feature>
<keyword evidence="1" id="KW-0472">Membrane</keyword>
<sequence length="49" mass="4761">MGELLVAGFVASLPGLIALVVAVLVVKGPARLTAALGLALMVCATIASV</sequence>
<dbReference type="AlphaFoldDB" id="A0A9D1KMD0"/>
<dbReference type="Proteomes" id="UP000886842">
    <property type="component" value="Unassembled WGS sequence"/>
</dbReference>
<keyword evidence="1" id="KW-1133">Transmembrane helix</keyword>
<proteinExistence type="predicted"/>
<keyword evidence="1" id="KW-0812">Transmembrane</keyword>
<evidence type="ECO:0000313" key="2">
    <source>
        <dbReference type="EMBL" id="HIT74148.1"/>
    </source>
</evidence>
<evidence type="ECO:0000256" key="1">
    <source>
        <dbReference type="SAM" id="Phobius"/>
    </source>
</evidence>
<gene>
    <name evidence="2" type="ORF">IAA98_01010</name>
</gene>
<accession>A0A9D1KMD0</accession>
<reference evidence="2" key="2">
    <citation type="journal article" date="2021" name="PeerJ">
        <title>Extensive microbial diversity within the chicken gut microbiome revealed by metagenomics and culture.</title>
        <authorList>
            <person name="Gilroy R."/>
            <person name="Ravi A."/>
            <person name="Getino M."/>
            <person name="Pursley I."/>
            <person name="Horton D.L."/>
            <person name="Alikhan N.F."/>
            <person name="Baker D."/>
            <person name="Gharbi K."/>
            <person name="Hall N."/>
            <person name="Watson M."/>
            <person name="Adriaenssens E.M."/>
            <person name="Foster-Nyarko E."/>
            <person name="Jarju S."/>
            <person name="Secka A."/>
            <person name="Antonio M."/>
            <person name="Oren A."/>
            <person name="Chaudhuri R.R."/>
            <person name="La Ragione R."/>
            <person name="Hildebrand F."/>
            <person name="Pallen M.J."/>
        </authorList>
    </citation>
    <scope>NUCLEOTIDE SEQUENCE</scope>
    <source>
        <strain evidence="2">ChiGjej1B1-24693</strain>
    </source>
</reference>
<comment type="caution">
    <text evidence="2">The sequence shown here is derived from an EMBL/GenBank/DDBJ whole genome shotgun (WGS) entry which is preliminary data.</text>
</comment>
<organism evidence="2 3">
    <name type="scientific">Candidatus Avipropionibacterium avicola</name>
    <dbReference type="NCBI Taxonomy" id="2840701"/>
    <lineage>
        <taxon>Bacteria</taxon>
        <taxon>Bacillati</taxon>
        <taxon>Actinomycetota</taxon>
        <taxon>Actinomycetes</taxon>
        <taxon>Propionibacteriales</taxon>
        <taxon>Propionibacteriaceae</taxon>
        <taxon>Propionibacteriaceae incertae sedis</taxon>
        <taxon>Candidatus Avipropionibacterium</taxon>
    </lineage>
</organism>
<protein>
    <submittedName>
        <fullName evidence="2">Uncharacterized protein</fullName>
    </submittedName>
</protein>